<feature type="chain" id="PRO_5043814526" evidence="2">
    <location>
        <begin position="23"/>
        <end position="446"/>
    </location>
</feature>
<dbReference type="AlphaFoldDB" id="A0A385PWJ8"/>
<dbReference type="OrthoDB" id="2027376at2"/>
<sequence>MKRNLKKSIISMIIVLMLFLSGCGGSENKTGKNTEKETVKKERSYKKKAKKEKKEKKEDKENKETEEENKKLNTSKLSLGNIEDGVYISKMLNLRFDAKSNNMEVYYESEFMGEFSDAITDRSDIEDIDKRLDDEYYMVSDMHAIDISDPTRTVDIFIYKDPDVRNIYDYTKKVIKEFEEDPIEDDNETMDIHSSSGVIAGKKVPGIEISWKSEYEGIEMPGYYEKQLYFKIEEYIVEISACCYDEEDAQKLFDIFEDAKNTDSNRKTKPEKDDIVKERSRFARGEIKDSVYTSNMLNMQCDISKKHMIFSTQEELELMGNPPDREIKDYIDSGNMYIDMMAHDVTYDNTIVIMVSKSREETKEEETTETYFDEEDNKTVELTKKKINFLGEDFISRSTVETYSDGEKSYKKYIFIPYGEYTLIALAMGRDQEFVENAFDIFTLAK</sequence>
<dbReference type="EMBL" id="CP032364">
    <property type="protein sequence ID" value="AYA98470.1"/>
    <property type="molecule type" value="Genomic_DNA"/>
</dbReference>
<protein>
    <submittedName>
        <fullName evidence="3">Uncharacterized protein</fullName>
    </submittedName>
</protein>
<feature type="compositionally biased region" description="Basic residues" evidence="1">
    <location>
        <begin position="43"/>
        <end position="54"/>
    </location>
</feature>
<dbReference type="Proteomes" id="UP000265562">
    <property type="component" value="Chromosome"/>
</dbReference>
<evidence type="ECO:0000313" key="4">
    <source>
        <dbReference type="Proteomes" id="UP000265562"/>
    </source>
</evidence>
<evidence type="ECO:0000256" key="1">
    <source>
        <dbReference type="SAM" id="MobiDB-lite"/>
    </source>
</evidence>
<dbReference type="PROSITE" id="PS51257">
    <property type="entry name" value="PROKAR_LIPOPROTEIN"/>
    <property type="match status" value="1"/>
</dbReference>
<feature type="compositionally biased region" description="Basic and acidic residues" evidence="1">
    <location>
        <begin position="55"/>
        <end position="71"/>
    </location>
</feature>
<dbReference type="RefSeq" id="WP_111525992.1">
    <property type="nucleotide sequence ID" value="NZ_CP032364.1"/>
</dbReference>
<feature type="compositionally biased region" description="Basic and acidic residues" evidence="1">
    <location>
        <begin position="29"/>
        <end position="42"/>
    </location>
</feature>
<keyword evidence="2" id="KW-0732">Signal</keyword>
<reference evidence="3 4" key="1">
    <citation type="submission" date="2018-09" db="EMBL/GenBank/DDBJ databases">
        <title>Genome sequencing of Lachnoanaerobaculum umeaense DSM 23576.</title>
        <authorList>
            <person name="Kook J.-K."/>
            <person name="Park S.-N."/>
            <person name="Lim Y.K."/>
        </authorList>
    </citation>
    <scope>NUCLEOTIDE SEQUENCE [LARGE SCALE GENOMIC DNA]</scope>
    <source>
        <strain evidence="4">DSM 23576 \ CCUG 58757</strain>
    </source>
</reference>
<organism evidence="3 4">
    <name type="scientific">Lachnoanaerobaculum umeaense</name>
    <dbReference type="NCBI Taxonomy" id="617123"/>
    <lineage>
        <taxon>Bacteria</taxon>
        <taxon>Bacillati</taxon>
        <taxon>Bacillota</taxon>
        <taxon>Clostridia</taxon>
        <taxon>Lachnospirales</taxon>
        <taxon>Lachnospiraceae</taxon>
        <taxon>Lachnoanaerobaculum</taxon>
    </lineage>
</organism>
<proteinExistence type="predicted"/>
<feature type="region of interest" description="Disordered" evidence="1">
    <location>
        <begin position="27"/>
        <end position="72"/>
    </location>
</feature>
<accession>A0A385PWJ8</accession>
<feature type="signal peptide" evidence="2">
    <location>
        <begin position="1"/>
        <end position="22"/>
    </location>
</feature>
<gene>
    <name evidence="3" type="ORF">D4A81_00120</name>
</gene>
<evidence type="ECO:0000256" key="2">
    <source>
        <dbReference type="SAM" id="SignalP"/>
    </source>
</evidence>
<keyword evidence="4" id="KW-1185">Reference proteome</keyword>
<dbReference type="KEGG" id="lua:D4A81_00120"/>
<name>A0A385PWJ8_9FIRM</name>
<evidence type="ECO:0000313" key="3">
    <source>
        <dbReference type="EMBL" id="AYA98470.1"/>
    </source>
</evidence>